<protein>
    <submittedName>
        <fullName evidence="4">YafY family transcriptional regulator</fullName>
    </submittedName>
</protein>
<comment type="caution">
    <text evidence="4">The sequence shown here is derived from an EMBL/GenBank/DDBJ whole genome shotgun (WGS) entry which is preliminary data.</text>
</comment>
<dbReference type="PROSITE" id="PS51000">
    <property type="entry name" value="HTH_DEOR_2"/>
    <property type="match status" value="1"/>
</dbReference>
<dbReference type="PROSITE" id="PS52050">
    <property type="entry name" value="WYL"/>
    <property type="match status" value="1"/>
</dbReference>
<dbReference type="Proteomes" id="UP000623172">
    <property type="component" value="Unassembled WGS sequence"/>
</dbReference>
<evidence type="ECO:0000313" key="5">
    <source>
        <dbReference type="Proteomes" id="UP000623172"/>
    </source>
</evidence>
<dbReference type="EMBL" id="JACRSR010000001">
    <property type="protein sequence ID" value="MBC8530864.1"/>
    <property type="molecule type" value="Genomic_DNA"/>
</dbReference>
<dbReference type="InterPro" id="IPR001034">
    <property type="entry name" value="DeoR_HTH"/>
</dbReference>
<feature type="domain" description="HTH deoR-type" evidence="3">
    <location>
        <begin position="1"/>
        <end position="59"/>
    </location>
</feature>
<accession>A0A926D4Q8</accession>
<dbReference type="InterPro" id="IPR026881">
    <property type="entry name" value="WYL_dom"/>
</dbReference>
<dbReference type="SUPFAM" id="SSF46785">
    <property type="entry name" value="Winged helix' DNA-binding domain"/>
    <property type="match status" value="1"/>
</dbReference>
<dbReference type="InterPro" id="IPR013196">
    <property type="entry name" value="HTH_11"/>
</dbReference>
<proteinExistence type="predicted"/>
<dbReference type="InterPro" id="IPR028349">
    <property type="entry name" value="PafC-like"/>
</dbReference>
<dbReference type="AlphaFoldDB" id="A0A926D4Q8"/>
<dbReference type="InterPro" id="IPR057727">
    <property type="entry name" value="WCX_dom"/>
</dbReference>
<dbReference type="Pfam" id="PF13280">
    <property type="entry name" value="WYL"/>
    <property type="match status" value="1"/>
</dbReference>
<sequence>MMDRLFEIVYILLDEKSATAADLARRFEVSEKTIYRDVDRLSAAGVPIYAVRGKGGGIQLTENFVLNRSLLSEREQNEIMMAVESLAAVSLPRDATLQKLRALFRREGPGWIEVDFSRWGGGGKAVFDGLKNAVLEKHPVAFDYYSAMGEHMRREAEPLQLWYKDRAWYLKAYCRTREGYRLFKLTRIRNLELLEGRFARELPPDLGTAPPDPQCLVTLRLHFAPELAYRVYDEFGPECAKKTKDGFEAVMTCPEDDWLYGYVLSFGDKAKVLEPERVRSTLRNKIAEMMRNYE</sequence>
<evidence type="ECO:0000313" key="4">
    <source>
        <dbReference type="EMBL" id="MBC8530864.1"/>
    </source>
</evidence>
<dbReference type="Gene3D" id="1.10.10.10">
    <property type="entry name" value="Winged helix-like DNA-binding domain superfamily/Winged helix DNA-binding domain"/>
    <property type="match status" value="1"/>
</dbReference>
<dbReference type="InterPro" id="IPR036388">
    <property type="entry name" value="WH-like_DNA-bd_sf"/>
</dbReference>
<dbReference type="InterPro" id="IPR036390">
    <property type="entry name" value="WH_DNA-bd_sf"/>
</dbReference>
<keyword evidence="5" id="KW-1185">Reference proteome</keyword>
<evidence type="ECO:0000256" key="2">
    <source>
        <dbReference type="ARBA" id="ARBA00023163"/>
    </source>
</evidence>
<dbReference type="Pfam" id="PF08279">
    <property type="entry name" value="HTH_11"/>
    <property type="match status" value="1"/>
</dbReference>
<dbReference type="PIRSF" id="PIRSF016838">
    <property type="entry name" value="PafC"/>
    <property type="match status" value="1"/>
</dbReference>
<evidence type="ECO:0000256" key="1">
    <source>
        <dbReference type="ARBA" id="ARBA00023015"/>
    </source>
</evidence>
<evidence type="ECO:0000259" key="3">
    <source>
        <dbReference type="PROSITE" id="PS51000"/>
    </source>
</evidence>
<dbReference type="PANTHER" id="PTHR34580:SF1">
    <property type="entry name" value="PROTEIN PAFC"/>
    <property type="match status" value="1"/>
</dbReference>
<name>A0A926D4Q8_9FIRM</name>
<dbReference type="Pfam" id="PF25583">
    <property type="entry name" value="WCX"/>
    <property type="match status" value="1"/>
</dbReference>
<dbReference type="RefSeq" id="WP_249314896.1">
    <property type="nucleotide sequence ID" value="NZ_JACRSR010000001.1"/>
</dbReference>
<dbReference type="InterPro" id="IPR051534">
    <property type="entry name" value="CBASS_pafABC_assoc_protein"/>
</dbReference>
<dbReference type="PANTHER" id="PTHR34580">
    <property type="match status" value="1"/>
</dbReference>
<reference evidence="4" key="1">
    <citation type="submission" date="2020-08" db="EMBL/GenBank/DDBJ databases">
        <title>Genome public.</title>
        <authorList>
            <person name="Liu C."/>
            <person name="Sun Q."/>
        </authorList>
    </citation>
    <scope>NUCLEOTIDE SEQUENCE</scope>
    <source>
        <strain evidence="4">NSJ-53</strain>
    </source>
</reference>
<dbReference type="GO" id="GO:0003700">
    <property type="term" value="F:DNA-binding transcription factor activity"/>
    <property type="evidence" value="ECO:0007669"/>
    <property type="project" value="InterPro"/>
</dbReference>
<organism evidence="4 5">
    <name type="scientific">Gehongia tenuis</name>
    <dbReference type="NCBI Taxonomy" id="2763655"/>
    <lineage>
        <taxon>Bacteria</taxon>
        <taxon>Bacillati</taxon>
        <taxon>Bacillota</taxon>
        <taxon>Clostridia</taxon>
        <taxon>Christensenellales</taxon>
        <taxon>Christensenellaceae</taxon>
        <taxon>Gehongia</taxon>
    </lineage>
</organism>
<keyword evidence="1" id="KW-0805">Transcription regulation</keyword>
<keyword evidence="2" id="KW-0804">Transcription</keyword>
<gene>
    <name evidence="4" type="ORF">H8696_03285</name>
</gene>